<evidence type="ECO:0000256" key="5">
    <source>
        <dbReference type="ARBA" id="ARBA00022695"/>
    </source>
</evidence>
<dbReference type="NCBIfam" id="NF004397">
    <property type="entry name" value="PRK05755.1"/>
    <property type="match status" value="1"/>
</dbReference>
<dbReference type="SMART" id="SM00474">
    <property type="entry name" value="35EXOc"/>
    <property type="match status" value="1"/>
</dbReference>
<dbReference type="GO" id="GO:0003677">
    <property type="term" value="F:DNA binding"/>
    <property type="evidence" value="ECO:0007669"/>
    <property type="project" value="UniProtKB-UniRule"/>
</dbReference>
<dbReference type="InterPro" id="IPR002562">
    <property type="entry name" value="3'-5'_exonuclease_dom"/>
</dbReference>
<dbReference type="EC" id="2.7.7.7" evidence="2 16"/>
<gene>
    <name evidence="17" type="primary">polA</name>
    <name evidence="21" type="ORF">HNR73_003527</name>
</gene>
<reference evidence="21 22" key="1">
    <citation type="submission" date="2020-08" db="EMBL/GenBank/DDBJ databases">
        <title>Genomic Encyclopedia of Type Strains, Phase IV (KMG-IV): sequencing the most valuable type-strain genomes for metagenomic binning, comparative biology and taxonomic classification.</title>
        <authorList>
            <person name="Goeker M."/>
        </authorList>
    </citation>
    <scope>NUCLEOTIDE SEQUENCE [LARGE SCALE GENOMIC DNA]</scope>
    <source>
        <strain evidence="21 22">YIM 65646</strain>
    </source>
</reference>
<dbReference type="Gene3D" id="1.10.150.20">
    <property type="entry name" value="5' to 3' exonuclease, C-terminal subdomain"/>
    <property type="match status" value="2"/>
</dbReference>
<dbReference type="PRINTS" id="PR00868">
    <property type="entry name" value="DNAPOLI"/>
</dbReference>
<keyword evidence="11 17" id="KW-0239">DNA-directed DNA polymerase</keyword>
<dbReference type="FunFam" id="3.40.50.1010:FF:000001">
    <property type="entry name" value="DNA polymerase I"/>
    <property type="match status" value="1"/>
</dbReference>
<evidence type="ECO:0000256" key="3">
    <source>
        <dbReference type="ARBA" id="ARBA00020311"/>
    </source>
</evidence>
<dbReference type="SUPFAM" id="SSF88723">
    <property type="entry name" value="PIN domain-like"/>
    <property type="match status" value="1"/>
</dbReference>
<dbReference type="InterPro" id="IPR020046">
    <property type="entry name" value="5-3_exonucl_a-hlix_arch_N"/>
</dbReference>
<dbReference type="InterPro" id="IPR029060">
    <property type="entry name" value="PIN-like_dom_sf"/>
</dbReference>
<evidence type="ECO:0000256" key="8">
    <source>
        <dbReference type="ARBA" id="ARBA00022763"/>
    </source>
</evidence>
<evidence type="ECO:0000259" key="20">
    <source>
        <dbReference type="SMART" id="SM00482"/>
    </source>
</evidence>
<dbReference type="AlphaFoldDB" id="A0A841FL63"/>
<dbReference type="PANTHER" id="PTHR10133">
    <property type="entry name" value="DNA POLYMERASE I"/>
    <property type="match status" value="1"/>
</dbReference>
<accession>A0A841FL63</accession>
<keyword evidence="9" id="KW-0378">Hydrolase</keyword>
<dbReference type="GO" id="GO:0008409">
    <property type="term" value="F:5'-3' exonuclease activity"/>
    <property type="evidence" value="ECO:0007669"/>
    <property type="project" value="InterPro"/>
</dbReference>
<keyword evidence="8 17" id="KW-0227">DNA damage</keyword>
<evidence type="ECO:0000256" key="17">
    <source>
        <dbReference type="RuleBase" id="RU004460"/>
    </source>
</evidence>
<proteinExistence type="inferred from homology"/>
<dbReference type="InterPro" id="IPR002298">
    <property type="entry name" value="DNA_polymerase_A"/>
</dbReference>
<dbReference type="GO" id="GO:0008408">
    <property type="term" value="F:3'-5' exonuclease activity"/>
    <property type="evidence" value="ECO:0007669"/>
    <property type="project" value="InterPro"/>
</dbReference>
<keyword evidence="10" id="KW-0269">Exonuclease</keyword>
<feature type="domain" description="5'-3' exonuclease" evidence="19">
    <location>
        <begin position="4"/>
        <end position="266"/>
    </location>
</feature>
<organism evidence="21 22">
    <name type="scientific">Phytomonospora endophytica</name>
    <dbReference type="NCBI Taxonomy" id="714109"/>
    <lineage>
        <taxon>Bacteria</taxon>
        <taxon>Bacillati</taxon>
        <taxon>Actinomycetota</taxon>
        <taxon>Actinomycetes</taxon>
        <taxon>Micromonosporales</taxon>
        <taxon>Micromonosporaceae</taxon>
        <taxon>Phytomonospora</taxon>
    </lineage>
</organism>
<dbReference type="SMART" id="SM00475">
    <property type="entry name" value="53EXOc"/>
    <property type="match status" value="1"/>
</dbReference>
<dbReference type="FunFam" id="1.20.1060.10:FF:000001">
    <property type="entry name" value="DNA polymerase I"/>
    <property type="match status" value="1"/>
</dbReference>
<evidence type="ECO:0000256" key="10">
    <source>
        <dbReference type="ARBA" id="ARBA00022839"/>
    </source>
</evidence>
<name>A0A841FL63_9ACTN</name>
<evidence type="ECO:0000256" key="9">
    <source>
        <dbReference type="ARBA" id="ARBA00022801"/>
    </source>
</evidence>
<comment type="function">
    <text evidence="15">In addition to polymerase activity, this DNA polymerase exhibits 3'-5' and 5'-3' exonuclease activity.</text>
</comment>
<comment type="similarity">
    <text evidence="1 17">Belongs to the DNA polymerase type-A family.</text>
</comment>
<dbReference type="InterPro" id="IPR036279">
    <property type="entry name" value="5-3_exonuclease_C_sf"/>
</dbReference>
<evidence type="ECO:0000256" key="14">
    <source>
        <dbReference type="ARBA" id="ARBA00049244"/>
    </source>
</evidence>
<dbReference type="InterPro" id="IPR043502">
    <property type="entry name" value="DNA/RNA_pol_sf"/>
</dbReference>
<dbReference type="GO" id="GO:0006302">
    <property type="term" value="P:double-strand break repair"/>
    <property type="evidence" value="ECO:0007669"/>
    <property type="project" value="TreeGrafter"/>
</dbReference>
<dbReference type="Pfam" id="PF02739">
    <property type="entry name" value="5_3_exonuc_N"/>
    <property type="match status" value="1"/>
</dbReference>
<evidence type="ECO:0000256" key="7">
    <source>
        <dbReference type="ARBA" id="ARBA00022722"/>
    </source>
</evidence>
<dbReference type="InterPro" id="IPR018320">
    <property type="entry name" value="DNA_polymerase_1"/>
</dbReference>
<keyword evidence="22" id="KW-1185">Reference proteome</keyword>
<dbReference type="InterPro" id="IPR002421">
    <property type="entry name" value="5-3_exonuclease"/>
</dbReference>
<dbReference type="CDD" id="cd09898">
    <property type="entry name" value="H3TH_53EXO"/>
    <property type="match status" value="1"/>
</dbReference>
<dbReference type="CDD" id="cd09859">
    <property type="entry name" value="PIN_53EXO"/>
    <property type="match status" value="1"/>
</dbReference>
<dbReference type="Gene3D" id="1.20.1060.10">
    <property type="entry name" value="Taq DNA Polymerase, Chain T, domain 4"/>
    <property type="match status" value="1"/>
</dbReference>
<dbReference type="InterPro" id="IPR054690">
    <property type="entry name" value="DNA_polI_exonuclease"/>
</dbReference>
<evidence type="ECO:0000256" key="12">
    <source>
        <dbReference type="ARBA" id="ARBA00023125"/>
    </source>
</evidence>
<evidence type="ECO:0000256" key="4">
    <source>
        <dbReference type="ARBA" id="ARBA00022679"/>
    </source>
</evidence>
<dbReference type="Pfam" id="PF00476">
    <property type="entry name" value="DNA_pol_A"/>
    <property type="match status" value="1"/>
</dbReference>
<dbReference type="NCBIfam" id="TIGR00593">
    <property type="entry name" value="pola"/>
    <property type="match status" value="1"/>
</dbReference>
<dbReference type="CDD" id="cd06140">
    <property type="entry name" value="DNA_polA_I_Bacillus_like_exo"/>
    <property type="match status" value="1"/>
</dbReference>
<dbReference type="InterPro" id="IPR020045">
    <property type="entry name" value="DNA_polI_H3TH"/>
</dbReference>
<evidence type="ECO:0000313" key="21">
    <source>
        <dbReference type="EMBL" id="MBB6035663.1"/>
    </source>
</evidence>
<evidence type="ECO:0000259" key="19">
    <source>
        <dbReference type="SMART" id="SM00475"/>
    </source>
</evidence>
<keyword evidence="4 17" id="KW-0808">Transferase</keyword>
<dbReference type="CDD" id="cd08637">
    <property type="entry name" value="DNA_pol_A_pol_I_C"/>
    <property type="match status" value="1"/>
</dbReference>
<evidence type="ECO:0000313" key="22">
    <source>
        <dbReference type="Proteomes" id="UP000548476"/>
    </source>
</evidence>
<dbReference type="Gene3D" id="3.40.50.1010">
    <property type="entry name" value="5'-nuclease"/>
    <property type="match status" value="1"/>
</dbReference>
<evidence type="ECO:0000256" key="11">
    <source>
        <dbReference type="ARBA" id="ARBA00022932"/>
    </source>
</evidence>
<keyword evidence="12 17" id="KW-0238">DNA-binding</keyword>
<evidence type="ECO:0000256" key="2">
    <source>
        <dbReference type="ARBA" id="ARBA00012417"/>
    </source>
</evidence>
<evidence type="ECO:0000259" key="18">
    <source>
        <dbReference type="SMART" id="SM00474"/>
    </source>
</evidence>
<protein>
    <recommendedName>
        <fullName evidence="3 16">DNA polymerase I</fullName>
        <ecNumber evidence="2 16">2.7.7.7</ecNumber>
    </recommendedName>
</protein>
<dbReference type="Pfam" id="PF22619">
    <property type="entry name" value="DNA_polI_exo1"/>
    <property type="match status" value="1"/>
</dbReference>
<dbReference type="SUPFAM" id="SSF47807">
    <property type="entry name" value="5' to 3' exonuclease, C-terminal subdomain"/>
    <property type="match status" value="1"/>
</dbReference>
<dbReference type="GO" id="GO:0003887">
    <property type="term" value="F:DNA-directed DNA polymerase activity"/>
    <property type="evidence" value="ECO:0007669"/>
    <property type="project" value="UniProtKB-UniRule"/>
</dbReference>
<dbReference type="SMART" id="SM00482">
    <property type="entry name" value="POLAc"/>
    <property type="match status" value="1"/>
</dbReference>
<dbReference type="InterPro" id="IPR008918">
    <property type="entry name" value="HhH2"/>
</dbReference>
<dbReference type="EMBL" id="JACHGT010000007">
    <property type="protein sequence ID" value="MBB6035663.1"/>
    <property type="molecule type" value="Genomic_DNA"/>
</dbReference>
<dbReference type="Proteomes" id="UP000548476">
    <property type="component" value="Unassembled WGS sequence"/>
</dbReference>
<keyword evidence="13 17" id="KW-0234">DNA repair</keyword>
<dbReference type="SMART" id="SM00279">
    <property type="entry name" value="HhH2"/>
    <property type="match status" value="1"/>
</dbReference>
<evidence type="ECO:0000256" key="15">
    <source>
        <dbReference type="ARBA" id="ARBA00053603"/>
    </source>
</evidence>
<keyword evidence="7" id="KW-0540">Nuclease</keyword>
<dbReference type="PANTHER" id="PTHR10133:SF27">
    <property type="entry name" value="DNA POLYMERASE NU"/>
    <property type="match status" value="1"/>
</dbReference>
<dbReference type="SUPFAM" id="SSF56672">
    <property type="entry name" value="DNA/RNA polymerases"/>
    <property type="match status" value="1"/>
</dbReference>
<dbReference type="FunFam" id="1.10.150.20:FF:000002">
    <property type="entry name" value="DNA polymerase I"/>
    <property type="match status" value="1"/>
</dbReference>
<dbReference type="Gene3D" id="3.30.420.10">
    <property type="entry name" value="Ribonuclease H-like superfamily/Ribonuclease H"/>
    <property type="match status" value="1"/>
</dbReference>
<keyword evidence="6 17" id="KW-0235">DNA replication</keyword>
<dbReference type="InterPro" id="IPR036397">
    <property type="entry name" value="RNaseH_sf"/>
</dbReference>
<comment type="caution">
    <text evidence="21">The sequence shown here is derived from an EMBL/GenBank/DDBJ whole genome shotgun (WGS) entry which is preliminary data.</text>
</comment>
<feature type="domain" description="3'-5' exonuclease" evidence="18">
    <location>
        <begin position="314"/>
        <end position="491"/>
    </location>
</feature>
<dbReference type="Pfam" id="PF01367">
    <property type="entry name" value="5_3_exonuc"/>
    <property type="match status" value="1"/>
</dbReference>
<dbReference type="Gene3D" id="3.30.70.370">
    <property type="match status" value="1"/>
</dbReference>
<evidence type="ECO:0000256" key="13">
    <source>
        <dbReference type="ARBA" id="ARBA00023204"/>
    </source>
</evidence>
<dbReference type="InterPro" id="IPR001098">
    <property type="entry name" value="DNA-dir_DNA_pol_A_palm_dom"/>
</dbReference>
<comment type="catalytic activity">
    <reaction evidence="14 17">
        <text>DNA(n) + a 2'-deoxyribonucleoside 5'-triphosphate = DNA(n+1) + diphosphate</text>
        <dbReference type="Rhea" id="RHEA:22508"/>
        <dbReference type="Rhea" id="RHEA-COMP:17339"/>
        <dbReference type="Rhea" id="RHEA-COMP:17340"/>
        <dbReference type="ChEBI" id="CHEBI:33019"/>
        <dbReference type="ChEBI" id="CHEBI:61560"/>
        <dbReference type="ChEBI" id="CHEBI:173112"/>
        <dbReference type="EC" id="2.7.7.7"/>
    </reaction>
</comment>
<dbReference type="SUPFAM" id="SSF53098">
    <property type="entry name" value="Ribonuclease H-like"/>
    <property type="match status" value="1"/>
</dbReference>
<keyword evidence="5 17" id="KW-0548">Nucleotidyltransferase</keyword>
<sequence>MTNSKPRLLLLDGHSLAYRAFHALPEENFATSTGQTTNAVYGFTSMLINLLRDEKPSHVAVAFDVSRVSFRTAMYAEYKDGRSATPASFKGQVELIGDVLESMGITALRKEGFEADDIIATLSTQATAAGFTTLICSGDRDALQLVDADVTLLYPKKGVSDLARMTPPAVEEKYGVTPERYRDLAALVGEKSDNLPGVPGVGPKTAAKWITTYGSLDGIVAEVDAIKGKAGENLRAHLGDVLRNSQVNRLLTDVELEAGPAELEWRGWDRSEVSELFDSLEFRVLGDRIAQTLGDKAVGEMAERAAAEPVEQITGTVLASGEVAAWLDANTAPGQRAALAVTGTFGRGTGDLTAMAVASGEEAAWWDPAALEPKDEQAVAAWLADPERPKIVHDAKPVLLASAARGWPFGGLAADTALAAYLVRPDRRNYGLDELSQRYLRRELDAATEESAQPTLDAMLDEGPADAAEQALIRRARAVLDLAEVLDTELERTNGTRLLAEIELPLVTVLAEMERAGIAADTAYLDELDSRFAADARNSEQAAIDVIGEQFSLRSPKQLQAILFDKLGLPKTKRTKTGYTTDAEALRQLHIKTEHPVLLHLLRYREVDKLKTTVAGLLAAVADDGRIHTTFQQTVAATGRLSSTDPNLQNIPIRTDEGRLIRRAFVVGAGHQELMTADYSQIEMRIMAHLSADEGLIGAFASGEDLHTTVASRVFEVAPADVDAEMRRKIKAMSYGLAYGLSSYGLSQQLGISAEEARGLMEEYFERFGGVRDYLRSVVEVARREGYTETIFGRRRYLPELTSDNRQLREMAERAALNAPIQGSAADVMKIAMLAVDRAIGEAGLRSRVLLQVHDELVLEVAPGERDRLEALVRAEMAAACELSVPLDVSVGVGADWDSAAH</sequence>
<dbReference type="InterPro" id="IPR012337">
    <property type="entry name" value="RNaseH-like_sf"/>
</dbReference>
<feature type="domain" description="DNA-directed DNA polymerase family A palm" evidence="20">
    <location>
        <begin position="658"/>
        <end position="865"/>
    </location>
</feature>
<evidence type="ECO:0000256" key="1">
    <source>
        <dbReference type="ARBA" id="ARBA00007705"/>
    </source>
</evidence>
<evidence type="ECO:0000256" key="16">
    <source>
        <dbReference type="NCBIfam" id="TIGR00593"/>
    </source>
</evidence>
<dbReference type="GO" id="GO:0006261">
    <property type="term" value="P:DNA-templated DNA replication"/>
    <property type="evidence" value="ECO:0007669"/>
    <property type="project" value="UniProtKB-UniRule"/>
</dbReference>
<dbReference type="FunFam" id="1.10.150.20:FF:000003">
    <property type="entry name" value="DNA polymerase I"/>
    <property type="match status" value="1"/>
</dbReference>
<dbReference type="RefSeq" id="WP_184788535.1">
    <property type="nucleotide sequence ID" value="NZ_BONT01000076.1"/>
</dbReference>
<evidence type="ECO:0000256" key="6">
    <source>
        <dbReference type="ARBA" id="ARBA00022705"/>
    </source>
</evidence>